<comment type="cofactor">
    <cofactor evidence="2">
        <name>Mg(2+)</name>
        <dbReference type="ChEBI" id="CHEBI:18420"/>
    </cofactor>
</comment>
<dbReference type="InterPro" id="IPR036206">
    <property type="entry name" value="ThiamineP_synth_sf"/>
</dbReference>
<dbReference type="Gene3D" id="3.20.20.70">
    <property type="entry name" value="Aldolase class I"/>
    <property type="match status" value="1"/>
</dbReference>
<dbReference type="GO" id="GO:0009228">
    <property type="term" value="P:thiamine biosynthetic process"/>
    <property type="evidence" value="ECO:0007669"/>
    <property type="project" value="UniProtKB-KW"/>
</dbReference>
<comment type="catalytic activity">
    <reaction evidence="13">
        <text>4-methyl-5-(2-phosphooxyethyl)-thiazole + 4-amino-2-methyl-5-(diphosphooxymethyl)pyrimidine + H(+) = thiamine phosphate + diphosphate</text>
        <dbReference type="Rhea" id="RHEA:22328"/>
        <dbReference type="ChEBI" id="CHEBI:15378"/>
        <dbReference type="ChEBI" id="CHEBI:33019"/>
        <dbReference type="ChEBI" id="CHEBI:37575"/>
        <dbReference type="ChEBI" id="CHEBI:57841"/>
        <dbReference type="ChEBI" id="CHEBI:58296"/>
        <dbReference type="EC" id="2.5.1.3"/>
    </reaction>
</comment>
<comment type="catalytic activity">
    <reaction evidence="1">
        <text>5-(2-hydroxyethyl)-4-methylthiazole + ATP = 4-methyl-5-(2-phosphooxyethyl)-thiazole + ADP + H(+)</text>
        <dbReference type="Rhea" id="RHEA:24212"/>
        <dbReference type="ChEBI" id="CHEBI:15378"/>
        <dbReference type="ChEBI" id="CHEBI:17957"/>
        <dbReference type="ChEBI" id="CHEBI:30616"/>
        <dbReference type="ChEBI" id="CHEBI:58296"/>
        <dbReference type="ChEBI" id="CHEBI:456216"/>
        <dbReference type="EC" id="2.7.1.50"/>
    </reaction>
</comment>
<dbReference type="OrthoDB" id="4994at2759"/>
<comment type="pathway">
    <text evidence="5">Cofactor biosynthesis; thiamine diphosphate biosynthesis; thiamine phosphate from 4-amino-2-methyl-5-diphosphomethylpyrimidine and 4-methyl-5-(2-phosphoethyl)-thiazole: step 1/1.</text>
</comment>
<organism evidence="19 20">
    <name type="scientific">Saccharata proteae CBS 121410</name>
    <dbReference type="NCBI Taxonomy" id="1314787"/>
    <lineage>
        <taxon>Eukaryota</taxon>
        <taxon>Fungi</taxon>
        <taxon>Dikarya</taxon>
        <taxon>Ascomycota</taxon>
        <taxon>Pezizomycotina</taxon>
        <taxon>Dothideomycetes</taxon>
        <taxon>Dothideomycetes incertae sedis</taxon>
        <taxon>Botryosphaeriales</taxon>
        <taxon>Saccharataceae</taxon>
        <taxon>Saccharata</taxon>
    </lineage>
</organism>
<evidence type="ECO:0000256" key="1">
    <source>
        <dbReference type="ARBA" id="ARBA00001771"/>
    </source>
</evidence>
<accession>A0A9P4HTW9</accession>
<evidence type="ECO:0000259" key="18">
    <source>
        <dbReference type="Pfam" id="PF02581"/>
    </source>
</evidence>
<comment type="function">
    <text evidence="3">Condenses 4-methyl-5-(beta-hydroxyethyl)thiazole monophosphate (THZ-P) and 2-methyl-4-amino-5-hydroxymethyl pyrimidine pyrophosphate (HMP-PP) to form thiamine monophosphate (TMP).</text>
</comment>
<dbReference type="Pfam" id="PF02581">
    <property type="entry name" value="TMP-TENI"/>
    <property type="match status" value="1"/>
</dbReference>
<dbReference type="Proteomes" id="UP000799776">
    <property type="component" value="Unassembled WGS sequence"/>
</dbReference>
<dbReference type="InterPro" id="IPR000417">
    <property type="entry name" value="Hyethyz_kinase"/>
</dbReference>
<keyword evidence="20" id="KW-1185">Reference proteome</keyword>
<dbReference type="FunFam" id="3.40.1190.20:FF:000042">
    <property type="entry name" value="Probable thiamine biosynthetic bifunctional enzyme"/>
    <property type="match status" value="1"/>
</dbReference>
<dbReference type="Pfam" id="PF02110">
    <property type="entry name" value="HK"/>
    <property type="match status" value="1"/>
</dbReference>
<dbReference type="GO" id="GO:0004789">
    <property type="term" value="F:thiamine-phosphate diphosphorylase activity"/>
    <property type="evidence" value="ECO:0007669"/>
    <property type="project" value="UniProtKB-EC"/>
</dbReference>
<evidence type="ECO:0000256" key="15">
    <source>
        <dbReference type="ARBA" id="ARBA00047883"/>
    </source>
</evidence>
<dbReference type="FunFam" id="3.20.20.70:FF:000104">
    <property type="entry name" value="Thiamine biosynthetic bifunctional enzyme"/>
    <property type="match status" value="1"/>
</dbReference>
<dbReference type="HAMAP" id="MF_00097">
    <property type="entry name" value="TMP_synthase"/>
    <property type="match status" value="1"/>
</dbReference>
<evidence type="ECO:0000256" key="9">
    <source>
        <dbReference type="ARBA" id="ARBA00022777"/>
    </source>
</evidence>
<dbReference type="EMBL" id="ML978732">
    <property type="protein sequence ID" value="KAF2085220.1"/>
    <property type="molecule type" value="Genomic_DNA"/>
</dbReference>
<keyword evidence="10" id="KW-0067">ATP-binding</keyword>
<dbReference type="SUPFAM" id="SSF51391">
    <property type="entry name" value="Thiamin phosphate synthase"/>
    <property type="match status" value="1"/>
</dbReference>
<keyword evidence="12" id="KW-0784">Thiamine biosynthesis</keyword>
<dbReference type="InterPro" id="IPR013785">
    <property type="entry name" value="Aldolase_TIM"/>
</dbReference>
<gene>
    <name evidence="19" type="ORF">K490DRAFT_75275</name>
</gene>
<feature type="domain" description="Thiamine phosphate synthase/TenI" evidence="18">
    <location>
        <begin position="7"/>
        <end position="202"/>
    </location>
</feature>
<dbReference type="NCBIfam" id="TIGR00693">
    <property type="entry name" value="thiE"/>
    <property type="match status" value="1"/>
</dbReference>
<dbReference type="GO" id="GO:0004417">
    <property type="term" value="F:hydroxyethylthiazole kinase activity"/>
    <property type="evidence" value="ECO:0007669"/>
    <property type="project" value="UniProtKB-EC"/>
</dbReference>
<evidence type="ECO:0000256" key="4">
    <source>
        <dbReference type="ARBA" id="ARBA00004868"/>
    </source>
</evidence>
<keyword evidence="8" id="KW-0547">Nucleotide-binding</keyword>
<evidence type="ECO:0000256" key="6">
    <source>
        <dbReference type="ARBA" id="ARBA00022679"/>
    </source>
</evidence>
<comment type="similarity">
    <text evidence="16">In the C-terminal section; belongs to the Thz kinase family.</text>
</comment>
<dbReference type="NCBIfam" id="TIGR00694">
    <property type="entry name" value="thiM"/>
    <property type="match status" value="1"/>
</dbReference>
<dbReference type="InterPro" id="IPR034291">
    <property type="entry name" value="TMP_synthase"/>
</dbReference>
<evidence type="ECO:0000256" key="8">
    <source>
        <dbReference type="ARBA" id="ARBA00022741"/>
    </source>
</evidence>
<evidence type="ECO:0000256" key="16">
    <source>
        <dbReference type="ARBA" id="ARBA00061146"/>
    </source>
</evidence>
<proteinExistence type="inferred from homology"/>
<dbReference type="PANTHER" id="PTHR20857:SF23">
    <property type="entry name" value="THIAMINE BIOSYNTHETIC BIFUNCTIONAL ENZYME"/>
    <property type="match status" value="1"/>
</dbReference>
<evidence type="ECO:0000256" key="12">
    <source>
        <dbReference type="ARBA" id="ARBA00022977"/>
    </source>
</evidence>
<evidence type="ECO:0000256" key="13">
    <source>
        <dbReference type="ARBA" id="ARBA00047334"/>
    </source>
</evidence>
<comment type="catalytic activity">
    <reaction evidence="15">
        <text>2-[(2R,5Z)-2-carboxy-4-methylthiazol-5(2H)-ylidene]ethyl phosphate + 4-amino-2-methyl-5-(diphosphooxymethyl)pyrimidine + 2 H(+) = thiamine phosphate + CO2 + diphosphate</text>
        <dbReference type="Rhea" id="RHEA:47844"/>
        <dbReference type="ChEBI" id="CHEBI:15378"/>
        <dbReference type="ChEBI" id="CHEBI:16526"/>
        <dbReference type="ChEBI" id="CHEBI:33019"/>
        <dbReference type="ChEBI" id="CHEBI:37575"/>
        <dbReference type="ChEBI" id="CHEBI:57841"/>
        <dbReference type="ChEBI" id="CHEBI:62899"/>
        <dbReference type="EC" id="2.5.1.3"/>
    </reaction>
</comment>
<comment type="catalytic activity">
    <reaction evidence="14">
        <text>2-(2-carboxy-4-methylthiazol-5-yl)ethyl phosphate + 4-amino-2-methyl-5-(diphosphooxymethyl)pyrimidine + 2 H(+) = thiamine phosphate + CO2 + diphosphate</text>
        <dbReference type="Rhea" id="RHEA:47848"/>
        <dbReference type="ChEBI" id="CHEBI:15378"/>
        <dbReference type="ChEBI" id="CHEBI:16526"/>
        <dbReference type="ChEBI" id="CHEBI:33019"/>
        <dbReference type="ChEBI" id="CHEBI:37575"/>
        <dbReference type="ChEBI" id="CHEBI:57841"/>
        <dbReference type="ChEBI" id="CHEBI:62890"/>
        <dbReference type="EC" id="2.5.1.3"/>
    </reaction>
</comment>
<dbReference type="PRINTS" id="PR01099">
    <property type="entry name" value="HYETHTZKNASE"/>
</dbReference>
<protein>
    <submittedName>
        <fullName evidence="19">Hydroxyethylthiazole kinase</fullName>
    </submittedName>
</protein>
<comment type="pathway">
    <text evidence="4">Cofactor biosynthesis; thiamine diphosphate biosynthesis; 4-methyl-5-(2-phosphoethyl)-thiazole from 5-(2-hydroxyethyl)-4-methylthiazole: step 1/1.</text>
</comment>
<dbReference type="AlphaFoldDB" id="A0A9P4HTW9"/>
<comment type="caution">
    <text evidence="19">The sequence shown here is derived from an EMBL/GenBank/DDBJ whole genome shotgun (WGS) entry which is preliminary data.</text>
</comment>
<comment type="similarity">
    <text evidence="17">In the N-terminal section; belongs to the thiamine-phosphate synthase family.</text>
</comment>
<evidence type="ECO:0000256" key="5">
    <source>
        <dbReference type="ARBA" id="ARBA00005165"/>
    </source>
</evidence>
<evidence type="ECO:0000313" key="20">
    <source>
        <dbReference type="Proteomes" id="UP000799776"/>
    </source>
</evidence>
<dbReference type="CDD" id="cd00564">
    <property type="entry name" value="TMP_TenI"/>
    <property type="match status" value="1"/>
</dbReference>
<dbReference type="GO" id="GO:0005737">
    <property type="term" value="C:cytoplasm"/>
    <property type="evidence" value="ECO:0007669"/>
    <property type="project" value="TreeGrafter"/>
</dbReference>
<keyword evidence="7" id="KW-0479">Metal-binding</keyword>
<evidence type="ECO:0000256" key="17">
    <source>
        <dbReference type="ARBA" id="ARBA00061283"/>
    </source>
</evidence>
<dbReference type="HAMAP" id="MF_00228">
    <property type="entry name" value="Thz_kinase"/>
    <property type="match status" value="1"/>
</dbReference>
<dbReference type="GO" id="GO:0005524">
    <property type="term" value="F:ATP binding"/>
    <property type="evidence" value="ECO:0007669"/>
    <property type="project" value="UniProtKB-KW"/>
</dbReference>
<evidence type="ECO:0000256" key="3">
    <source>
        <dbReference type="ARBA" id="ARBA00003814"/>
    </source>
</evidence>
<dbReference type="NCBIfam" id="NF006830">
    <property type="entry name" value="PRK09355.1"/>
    <property type="match status" value="1"/>
</dbReference>
<evidence type="ECO:0000256" key="7">
    <source>
        <dbReference type="ARBA" id="ARBA00022723"/>
    </source>
</evidence>
<keyword evidence="6" id="KW-0808">Transferase</keyword>
<dbReference type="SUPFAM" id="SSF53613">
    <property type="entry name" value="Ribokinase-like"/>
    <property type="match status" value="1"/>
</dbReference>
<evidence type="ECO:0000256" key="11">
    <source>
        <dbReference type="ARBA" id="ARBA00022842"/>
    </source>
</evidence>
<keyword evidence="9 19" id="KW-0418">Kinase</keyword>
<evidence type="ECO:0000256" key="10">
    <source>
        <dbReference type="ARBA" id="ARBA00022840"/>
    </source>
</evidence>
<evidence type="ECO:0000256" key="14">
    <source>
        <dbReference type="ARBA" id="ARBA00047851"/>
    </source>
</evidence>
<keyword evidence="11" id="KW-0460">Magnesium</keyword>
<dbReference type="Gene3D" id="3.40.1190.20">
    <property type="match status" value="1"/>
</dbReference>
<evidence type="ECO:0000313" key="19">
    <source>
        <dbReference type="EMBL" id="KAF2085220.1"/>
    </source>
</evidence>
<evidence type="ECO:0000256" key="2">
    <source>
        <dbReference type="ARBA" id="ARBA00001946"/>
    </source>
</evidence>
<sequence length="527" mass="55953">MKVNYSLYLVTDNTDAILRGRDLVQIVKEAVEGGVTIVQLRDKTSETAELIRIAKALHKVTKAHDIPLLINDRVDVALAAGVDGVHIGQDDIDLASARKILGKDAIIGVTANSVEEAKIAAEGGADYLGLGTVYATPTKQNSKSIIGPSGVRHILSELHAANLGHVQTVCIGGINASNAQRVLYQAASPVKSLDGIAVVSAIIGAEDPKKASADLLSSIHSSPPFAHAQEEPPIYFDHPMRFEYGDLQFLLSDYLKELNETAPLCHNMTNQVVQNFAANVALCVGASPIMSGNGLEAADLAKLGGSLVINMGTVTPEGLSNYLQALRAYNAVGGPVVFDPVGAGATEQRRNAVKTLMNGGYIDLIKGNEGEIKTVAGVAGAQQRGVDSGPSAMTLEDKAELVQQLAKRERNVVLMTGTVDVLSDGERTFAIHNGHEFLGKITGSGCTLGTTIASFLAVSRGQKFSAALTAILTYEIAAERAAERPDVKGPGTFVPAFLDELWLCAQEMISRNWKWVERAKVRDLTRT</sequence>
<reference evidence="19" key="1">
    <citation type="journal article" date="2020" name="Stud. Mycol.">
        <title>101 Dothideomycetes genomes: a test case for predicting lifestyles and emergence of pathogens.</title>
        <authorList>
            <person name="Haridas S."/>
            <person name="Albert R."/>
            <person name="Binder M."/>
            <person name="Bloem J."/>
            <person name="Labutti K."/>
            <person name="Salamov A."/>
            <person name="Andreopoulos B."/>
            <person name="Baker S."/>
            <person name="Barry K."/>
            <person name="Bills G."/>
            <person name="Bluhm B."/>
            <person name="Cannon C."/>
            <person name="Castanera R."/>
            <person name="Culley D."/>
            <person name="Daum C."/>
            <person name="Ezra D."/>
            <person name="Gonzalez J."/>
            <person name="Henrissat B."/>
            <person name="Kuo A."/>
            <person name="Liang C."/>
            <person name="Lipzen A."/>
            <person name="Lutzoni F."/>
            <person name="Magnuson J."/>
            <person name="Mondo S."/>
            <person name="Nolan M."/>
            <person name="Ohm R."/>
            <person name="Pangilinan J."/>
            <person name="Park H.-J."/>
            <person name="Ramirez L."/>
            <person name="Alfaro M."/>
            <person name="Sun H."/>
            <person name="Tritt A."/>
            <person name="Yoshinaga Y."/>
            <person name="Zwiers L.-H."/>
            <person name="Turgeon B."/>
            <person name="Goodwin S."/>
            <person name="Spatafora J."/>
            <person name="Crous P."/>
            <person name="Grigoriev I."/>
        </authorList>
    </citation>
    <scope>NUCLEOTIDE SEQUENCE</scope>
    <source>
        <strain evidence="19">CBS 121410</strain>
    </source>
</reference>
<dbReference type="CDD" id="cd01170">
    <property type="entry name" value="THZ_kinase"/>
    <property type="match status" value="1"/>
</dbReference>
<name>A0A9P4HTW9_9PEZI</name>
<dbReference type="InterPro" id="IPR029056">
    <property type="entry name" value="Ribokinase-like"/>
</dbReference>
<dbReference type="InterPro" id="IPR022998">
    <property type="entry name" value="ThiamineP_synth_TenI"/>
</dbReference>
<dbReference type="PANTHER" id="PTHR20857">
    <property type="entry name" value="THIAMINE-PHOSPHATE PYROPHOSPHORYLASE"/>
    <property type="match status" value="1"/>
</dbReference>
<dbReference type="GO" id="GO:0000287">
    <property type="term" value="F:magnesium ion binding"/>
    <property type="evidence" value="ECO:0007669"/>
    <property type="project" value="InterPro"/>
</dbReference>